<keyword evidence="1" id="KW-0472">Membrane</keyword>
<feature type="transmembrane region" description="Helical" evidence="1">
    <location>
        <begin position="54"/>
        <end position="76"/>
    </location>
</feature>
<protein>
    <recommendedName>
        <fullName evidence="4">ABC-2 family transporter protein</fullName>
    </recommendedName>
</protein>
<comment type="caution">
    <text evidence="2">The sequence shown here is derived from an EMBL/GenBank/DDBJ whole genome shotgun (WGS) entry which is preliminary data.</text>
</comment>
<evidence type="ECO:0000256" key="1">
    <source>
        <dbReference type="SAM" id="Phobius"/>
    </source>
</evidence>
<accession>A0A942USM5</accession>
<evidence type="ECO:0008006" key="4">
    <source>
        <dbReference type="Google" id="ProtNLM"/>
    </source>
</evidence>
<reference evidence="2" key="1">
    <citation type="submission" date="2019-12" db="EMBL/GenBank/DDBJ databases">
        <title>Clostridiaceae gen. nov. sp. nov., isolated from sediment in Xinjiang, China.</title>
        <authorList>
            <person name="Zhang R."/>
        </authorList>
    </citation>
    <scope>NUCLEOTIDE SEQUENCE</scope>
    <source>
        <strain evidence="2">D2Q-11</strain>
    </source>
</reference>
<keyword evidence="1" id="KW-1133">Transmembrane helix</keyword>
<dbReference type="EMBL" id="WSFT01000031">
    <property type="protein sequence ID" value="MBS4538398.1"/>
    <property type="molecule type" value="Genomic_DNA"/>
</dbReference>
<dbReference type="Proteomes" id="UP000724672">
    <property type="component" value="Unassembled WGS sequence"/>
</dbReference>
<feature type="transmembrane region" description="Helical" evidence="1">
    <location>
        <begin position="132"/>
        <end position="153"/>
    </location>
</feature>
<organism evidence="2 3">
    <name type="scientific">Anaeromonas frigoriresistens</name>
    <dbReference type="NCBI Taxonomy" id="2683708"/>
    <lineage>
        <taxon>Bacteria</taxon>
        <taxon>Bacillati</taxon>
        <taxon>Bacillota</taxon>
        <taxon>Tissierellia</taxon>
        <taxon>Tissierellales</taxon>
        <taxon>Thermohalobacteraceae</taxon>
        <taxon>Anaeromonas</taxon>
    </lineage>
</organism>
<sequence length="251" mass="27764">MGAIIINSLREKIRSKTIYIVGGIGVAIILFLALNGSFSFDDKILTDCHELVPIVLVMVNLFASILAIMLSLSTIPKEFERKTTHLVLVRGIKQWQFILALTISNIIISLFSIGLLSISVIIYALVQGEIQVLLKILGSILILGLNISVLSAITSWLSIKLPETITGFIGILIYFVGVFHSMLSIFVKTREGFSRFLLEGLMTLVPNFAAVQKQSGQLVTGNYVDIYPLVLQGLFLYIILALTFVTFRKEV</sequence>
<feature type="transmembrane region" description="Helical" evidence="1">
    <location>
        <begin position="165"/>
        <end position="187"/>
    </location>
</feature>
<keyword evidence="3" id="KW-1185">Reference proteome</keyword>
<feature type="transmembrane region" description="Helical" evidence="1">
    <location>
        <begin position="97"/>
        <end position="126"/>
    </location>
</feature>
<keyword evidence="1" id="KW-0812">Transmembrane</keyword>
<proteinExistence type="predicted"/>
<feature type="transmembrane region" description="Helical" evidence="1">
    <location>
        <begin position="17"/>
        <end position="34"/>
    </location>
</feature>
<dbReference type="AlphaFoldDB" id="A0A942USM5"/>
<feature type="transmembrane region" description="Helical" evidence="1">
    <location>
        <begin position="226"/>
        <end position="247"/>
    </location>
</feature>
<dbReference type="RefSeq" id="WP_203366319.1">
    <property type="nucleotide sequence ID" value="NZ_WSFT01000031.1"/>
</dbReference>
<evidence type="ECO:0000313" key="3">
    <source>
        <dbReference type="Proteomes" id="UP000724672"/>
    </source>
</evidence>
<name>A0A942USM5_9FIRM</name>
<gene>
    <name evidence="2" type="ORF">GOQ27_07970</name>
</gene>
<evidence type="ECO:0000313" key="2">
    <source>
        <dbReference type="EMBL" id="MBS4538398.1"/>
    </source>
</evidence>